<dbReference type="AlphaFoldDB" id="A0A4S8F7W8"/>
<dbReference type="EMBL" id="STFG01000004">
    <property type="protein sequence ID" value="THU03703.1"/>
    <property type="molecule type" value="Genomic_DNA"/>
</dbReference>
<dbReference type="SUPFAM" id="SSF49879">
    <property type="entry name" value="SMAD/FHA domain"/>
    <property type="match status" value="2"/>
</dbReference>
<dbReference type="Pfam" id="PF00498">
    <property type="entry name" value="FHA"/>
    <property type="match status" value="1"/>
</dbReference>
<evidence type="ECO:0000313" key="2">
    <source>
        <dbReference type="EMBL" id="THU03703.1"/>
    </source>
</evidence>
<keyword evidence="3" id="KW-1185">Reference proteome</keyword>
<sequence>MAYKLIIMKNDQMLRELPLVKPTTLIGRRQHNDLILDDPTVSGKHAAIYTGESQISIEDLGSTNGTYVNGDAIPAKQPHELGLGDRLVVGSYRISLQMQVSDAWNASSVSPTIAAGSFENTTRHALSQGPSAAIEILSGINKGRQLLLTKVVTTIGPPGQGVISLTHRLNAYYIKHLEGEQIVRINGQPLQSDNTKLNNGDRIQLAGIEMVFKLSPV</sequence>
<dbReference type="InterPro" id="IPR008984">
    <property type="entry name" value="SMAD_FHA_dom_sf"/>
</dbReference>
<evidence type="ECO:0000313" key="3">
    <source>
        <dbReference type="Proteomes" id="UP000308917"/>
    </source>
</evidence>
<protein>
    <submittedName>
        <fullName evidence="2">FHA domain-containing protein</fullName>
    </submittedName>
</protein>
<dbReference type="InterPro" id="IPR000253">
    <property type="entry name" value="FHA_dom"/>
</dbReference>
<dbReference type="SMART" id="SM00240">
    <property type="entry name" value="FHA"/>
    <property type="match status" value="1"/>
</dbReference>
<organism evidence="2 3">
    <name type="scientific">Lampropedia puyangensis</name>
    <dbReference type="NCBI Taxonomy" id="1330072"/>
    <lineage>
        <taxon>Bacteria</taxon>
        <taxon>Pseudomonadati</taxon>
        <taxon>Pseudomonadota</taxon>
        <taxon>Betaproteobacteria</taxon>
        <taxon>Burkholderiales</taxon>
        <taxon>Comamonadaceae</taxon>
        <taxon>Lampropedia</taxon>
    </lineage>
</organism>
<feature type="domain" description="FHA" evidence="1">
    <location>
        <begin position="24"/>
        <end position="73"/>
    </location>
</feature>
<reference evidence="2 3" key="1">
    <citation type="journal article" date="2015" name="Antonie Van Leeuwenhoek">
        <title>Lampropedia puyangensis sp. nov., isolated from symptomatic bark of Populus ? euramericana canker and emended description of Lampropedia hyalina (Ehrenberg 1832) Lee et al. 2004.</title>
        <authorList>
            <person name="Li Y."/>
            <person name="Wang T."/>
            <person name="Piao C.G."/>
            <person name="Wang L.F."/>
            <person name="Tian G.Z."/>
            <person name="Zhu T.H."/>
            <person name="Guo M.W."/>
        </authorList>
    </citation>
    <scope>NUCLEOTIDE SEQUENCE [LARGE SCALE GENOMIC DNA]</scope>
    <source>
        <strain evidence="2 3">2-bin</strain>
    </source>
</reference>
<dbReference type="PROSITE" id="PS50006">
    <property type="entry name" value="FHA_DOMAIN"/>
    <property type="match status" value="1"/>
</dbReference>
<proteinExistence type="predicted"/>
<dbReference type="Proteomes" id="UP000308917">
    <property type="component" value="Unassembled WGS sequence"/>
</dbReference>
<dbReference type="OrthoDB" id="151099at2"/>
<dbReference type="InterPro" id="IPR050923">
    <property type="entry name" value="Cell_Proc_Reg/RNA_Proc"/>
</dbReference>
<name>A0A4S8F7W8_9BURK</name>
<accession>A0A4S8F7W8</accession>
<dbReference type="Gene3D" id="2.60.200.20">
    <property type="match status" value="1"/>
</dbReference>
<dbReference type="CDD" id="cd00060">
    <property type="entry name" value="FHA"/>
    <property type="match status" value="1"/>
</dbReference>
<evidence type="ECO:0000259" key="1">
    <source>
        <dbReference type="PROSITE" id="PS50006"/>
    </source>
</evidence>
<gene>
    <name evidence="2" type="ORF">E9531_05815</name>
</gene>
<dbReference type="RefSeq" id="WP_136572812.1">
    <property type="nucleotide sequence ID" value="NZ_STFG01000004.1"/>
</dbReference>
<comment type="caution">
    <text evidence="2">The sequence shown here is derived from an EMBL/GenBank/DDBJ whole genome shotgun (WGS) entry which is preliminary data.</text>
</comment>
<dbReference type="PANTHER" id="PTHR23308">
    <property type="entry name" value="NUCLEAR INHIBITOR OF PROTEIN PHOSPHATASE-1"/>
    <property type="match status" value="1"/>
</dbReference>